<dbReference type="Gene3D" id="2.60.40.10">
    <property type="entry name" value="Immunoglobulins"/>
    <property type="match status" value="1"/>
</dbReference>
<organism evidence="2 3">
    <name type="scientific">Roseivirga echinicomitans</name>
    <dbReference type="NCBI Taxonomy" id="296218"/>
    <lineage>
        <taxon>Bacteria</taxon>
        <taxon>Pseudomonadati</taxon>
        <taxon>Bacteroidota</taxon>
        <taxon>Cytophagia</taxon>
        <taxon>Cytophagales</taxon>
        <taxon>Roseivirgaceae</taxon>
        <taxon>Roseivirga</taxon>
    </lineage>
</organism>
<dbReference type="InterPro" id="IPR035986">
    <property type="entry name" value="PKD_dom_sf"/>
</dbReference>
<dbReference type="AlphaFoldDB" id="A0A150XV85"/>
<keyword evidence="3" id="KW-1185">Reference proteome</keyword>
<sequence>MNIDSKALSKFITPIGVLILLLFVFPNRSFSQNSSLPNGNFEADEISGCAPFTVNIVNEAIGGNPGGSISYFYDNILDPSTCSTDYQSNPGACVDDGDPNDDQANDYIGSKTFTYNTPGTYYIIQLNGTQPNGSKVSYLKVTVIETIEPTYNVFACANNEVFIELVFNQDSYDSYAVDFGDGGPTQTVDKAGSNELTYTYGVAGDYDISVQGLASGNPTNCSENIKSISTLDSSPTPVINSLEVLDATMVDINYESLDSRIVHTLTIESEDGSQTDVITLDPNTNPRDFTYTNRNFDFINTVYAVKIESADRCNANAVPSETIYSVAAQSSAAYVNSDIQIDFDFASNTNGLTQIQFYENNSPQETFTTSLGTVQRLLSNCTLVENYYFEATFGTATSKSVIIIPDLSGTLSPPAIQNMEGELVNATFKLDFDEAPVNAASYSIYKKNPDDTFSAIGTSTTSDFTDTNLRSGQLELCYTVAYEDDCGNISEMSSEFCFPLSIGTIRLPNAFTPNGDGKNDTFTVGDGIFVNFQMQIFDRWGNLIFNTTNPNIGWDGNYNGTPASIGGYAYRVSFQDAGNTTIQQTGTLVLIR</sequence>
<dbReference type="STRING" id="296218.AWN68_12810"/>
<keyword evidence="1" id="KW-1133">Transmembrane helix</keyword>
<evidence type="ECO:0008006" key="4">
    <source>
        <dbReference type="Google" id="ProtNLM"/>
    </source>
</evidence>
<evidence type="ECO:0000256" key="1">
    <source>
        <dbReference type="SAM" id="Phobius"/>
    </source>
</evidence>
<dbReference type="OrthoDB" id="631648at2"/>
<feature type="transmembrane region" description="Helical" evidence="1">
    <location>
        <begin position="7"/>
        <end position="25"/>
    </location>
</feature>
<reference evidence="2 3" key="1">
    <citation type="submission" date="2016-01" db="EMBL/GenBank/DDBJ databases">
        <title>Genome sequencing of Roseivirga echinicomitans KMM 6058.</title>
        <authorList>
            <person name="Selvaratnam C."/>
            <person name="Thevarajoo S."/>
            <person name="Goh K.M."/>
            <person name="Ee R."/>
            <person name="Chan K.-G."/>
            <person name="Chong C.S."/>
        </authorList>
    </citation>
    <scope>NUCLEOTIDE SEQUENCE [LARGE SCALE GENOMIC DNA]</scope>
    <source>
        <strain evidence="2 3">KMM 6058</strain>
    </source>
</reference>
<comment type="caution">
    <text evidence="2">The sequence shown here is derived from an EMBL/GenBank/DDBJ whole genome shotgun (WGS) entry which is preliminary data.</text>
</comment>
<evidence type="ECO:0000313" key="3">
    <source>
        <dbReference type="Proteomes" id="UP000075615"/>
    </source>
</evidence>
<dbReference type="EMBL" id="LRDB01000002">
    <property type="protein sequence ID" value="KYG82667.1"/>
    <property type="molecule type" value="Genomic_DNA"/>
</dbReference>
<protein>
    <recommendedName>
        <fullName evidence="4">PKD domain-containing protein</fullName>
    </recommendedName>
</protein>
<name>A0A150XV85_9BACT</name>
<keyword evidence="1" id="KW-0472">Membrane</keyword>
<dbReference type="SUPFAM" id="SSF49299">
    <property type="entry name" value="PKD domain"/>
    <property type="match status" value="1"/>
</dbReference>
<dbReference type="RefSeq" id="WP_068411616.1">
    <property type="nucleotide sequence ID" value="NZ_LRDB01000002.1"/>
</dbReference>
<keyword evidence="1" id="KW-0812">Transmembrane</keyword>
<dbReference type="NCBIfam" id="TIGR04131">
    <property type="entry name" value="Bac_Flav_CTERM"/>
    <property type="match status" value="1"/>
</dbReference>
<accession>A0A150XV85</accession>
<dbReference type="Proteomes" id="UP000075615">
    <property type="component" value="Unassembled WGS sequence"/>
</dbReference>
<dbReference type="Pfam" id="PF13585">
    <property type="entry name" value="CHU_C"/>
    <property type="match status" value="1"/>
</dbReference>
<dbReference type="InterPro" id="IPR013783">
    <property type="entry name" value="Ig-like_fold"/>
</dbReference>
<evidence type="ECO:0000313" key="2">
    <source>
        <dbReference type="EMBL" id="KYG82667.1"/>
    </source>
</evidence>
<gene>
    <name evidence="2" type="ORF">AWN68_12810</name>
</gene>
<dbReference type="InterPro" id="IPR026341">
    <property type="entry name" value="T9SS_type_B"/>
</dbReference>
<proteinExistence type="predicted"/>